<comment type="function">
    <text evidence="7">Catalyzes the release of premature peptidyl moieties from peptidyl-tRNA molecules trapped in stalled 50S ribosomal subunits, and thus maintains levels of free tRNAs and 50S ribosomes.</text>
</comment>
<dbReference type="InterPro" id="IPR018171">
    <property type="entry name" value="Pept_tRNA_hydro_CS"/>
</dbReference>
<evidence type="ECO:0000256" key="4">
    <source>
        <dbReference type="ARBA" id="ARBA00022884"/>
    </source>
</evidence>
<feature type="active site" description="Proton acceptor" evidence="7">
    <location>
        <position position="19"/>
    </location>
</feature>
<protein>
    <recommendedName>
        <fullName evidence="6 7">Peptidyl-tRNA hydrolase</fullName>
        <shortName evidence="7">Pth</shortName>
        <ecNumber evidence="1 7">3.1.1.29</ecNumber>
    </recommendedName>
</protein>
<dbReference type="PROSITE" id="PS01195">
    <property type="entry name" value="PEPT_TRNA_HYDROL_1"/>
    <property type="match status" value="1"/>
</dbReference>
<comment type="caution">
    <text evidence="7">Lacks conserved residue(s) required for the propagation of feature annotation.</text>
</comment>
<keyword evidence="2 7" id="KW-0820">tRNA-binding</keyword>
<accession>A0A2H0N0D7</accession>
<dbReference type="InterPro" id="IPR001328">
    <property type="entry name" value="Pept_tRNA_hydro"/>
</dbReference>
<dbReference type="GO" id="GO:0072344">
    <property type="term" value="P:rescue of stalled ribosome"/>
    <property type="evidence" value="ECO:0007669"/>
    <property type="project" value="UniProtKB-UniRule"/>
</dbReference>
<comment type="subunit">
    <text evidence="7">Monomer.</text>
</comment>
<evidence type="ECO:0000256" key="5">
    <source>
        <dbReference type="ARBA" id="ARBA00038063"/>
    </source>
</evidence>
<comment type="catalytic activity">
    <reaction evidence="7 8">
        <text>an N-acyl-L-alpha-aminoacyl-tRNA + H2O = an N-acyl-L-amino acid + a tRNA + H(+)</text>
        <dbReference type="Rhea" id="RHEA:54448"/>
        <dbReference type="Rhea" id="RHEA-COMP:10123"/>
        <dbReference type="Rhea" id="RHEA-COMP:13883"/>
        <dbReference type="ChEBI" id="CHEBI:15377"/>
        <dbReference type="ChEBI" id="CHEBI:15378"/>
        <dbReference type="ChEBI" id="CHEBI:59874"/>
        <dbReference type="ChEBI" id="CHEBI:78442"/>
        <dbReference type="ChEBI" id="CHEBI:138191"/>
        <dbReference type="EC" id="3.1.1.29"/>
    </reaction>
</comment>
<dbReference type="InterPro" id="IPR036416">
    <property type="entry name" value="Pept_tRNA_hydro_sf"/>
</dbReference>
<keyword evidence="4 7" id="KW-0694">RNA-binding</keyword>
<evidence type="ECO:0000256" key="8">
    <source>
        <dbReference type="RuleBase" id="RU000673"/>
    </source>
</evidence>
<comment type="similarity">
    <text evidence="5 7 9">Belongs to the PTH family.</text>
</comment>
<dbReference type="Pfam" id="PF01195">
    <property type="entry name" value="Pept_tRNA_hydro"/>
    <property type="match status" value="1"/>
</dbReference>
<evidence type="ECO:0000256" key="9">
    <source>
        <dbReference type="RuleBase" id="RU004320"/>
    </source>
</evidence>
<gene>
    <name evidence="7" type="primary">pth</name>
    <name evidence="10" type="ORF">COV62_01720</name>
</gene>
<evidence type="ECO:0000256" key="2">
    <source>
        <dbReference type="ARBA" id="ARBA00022555"/>
    </source>
</evidence>
<evidence type="ECO:0000256" key="1">
    <source>
        <dbReference type="ARBA" id="ARBA00013260"/>
    </source>
</evidence>
<dbReference type="GO" id="GO:0004045">
    <property type="term" value="F:peptidyl-tRNA hydrolase activity"/>
    <property type="evidence" value="ECO:0007669"/>
    <property type="project" value="UniProtKB-UniRule"/>
</dbReference>
<keyword evidence="3 7" id="KW-0378">Hydrolase</keyword>
<organism evidence="10 11">
    <name type="scientific">Candidatus Nealsonbacteria bacterium CG11_big_fil_rev_8_21_14_0_20_35_11</name>
    <dbReference type="NCBI Taxonomy" id="1974713"/>
    <lineage>
        <taxon>Bacteria</taxon>
        <taxon>Candidatus Nealsoniibacteriota</taxon>
    </lineage>
</organism>
<proteinExistence type="inferred from homology"/>
<dbReference type="EC" id="3.1.1.29" evidence="1 7"/>
<evidence type="ECO:0000313" key="11">
    <source>
        <dbReference type="Proteomes" id="UP000231139"/>
    </source>
</evidence>
<dbReference type="Proteomes" id="UP000231139">
    <property type="component" value="Unassembled WGS sequence"/>
</dbReference>
<reference evidence="10 11" key="1">
    <citation type="submission" date="2017-09" db="EMBL/GenBank/DDBJ databases">
        <title>Depth-based differentiation of microbial function through sediment-hosted aquifers and enrichment of novel symbionts in the deep terrestrial subsurface.</title>
        <authorList>
            <person name="Probst A.J."/>
            <person name="Ladd B."/>
            <person name="Jarett J.K."/>
            <person name="Geller-Mcgrath D.E."/>
            <person name="Sieber C.M."/>
            <person name="Emerson J.B."/>
            <person name="Anantharaman K."/>
            <person name="Thomas B.C."/>
            <person name="Malmstrom R."/>
            <person name="Stieglmeier M."/>
            <person name="Klingl A."/>
            <person name="Woyke T."/>
            <person name="Ryan C.M."/>
            <person name="Banfield J.F."/>
        </authorList>
    </citation>
    <scope>NUCLEOTIDE SEQUENCE [LARGE SCALE GENOMIC DNA]</scope>
    <source>
        <strain evidence="10">CG11_big_fil_rev_8_21_14_0_20_35_11</strain>
    </source>
</reference>
<dbReference type="Gene3D" id="3.40.50.1470">
    <property type="entry name" value="Peptidyl-tRNA hydrolase"/>
    <property type="match status" value="1"/>
</dbReference>
<evidence type="ECO:0000256" key="3">
    <source>
        <dbReference type="ARBA" id="ARBA00022801"/>
    </source>
</evidence>
<evidence type="ECO:0000313" key="10">
    <source>
        <dbReference type="EMBL" id="PIR02369.1"/>
    </source>
</evidence>
<dbReference type="NCBIfam" id="TIGR00447">
    <property type="entry name" value="pth"/>
    <property type="match status" value="1"/>
</dbReference>
<dbReference type="GO" id="GO:0000049">
    <property type="term" value="F:tRNA binding"/>
    <property type="evidence" value="ECO:0007669"/>
    <property type="project" value="UniProtKB-UniRule"/>
</dbReference>
<keyword evidence="7" id="KW-0963">Cytoplasm</keyword>
<dbReference type="PANTHER" id="PTHR17224">
    <property type="entry name" value="PEPTIDYL-TRNA HYDROLASE"/>
    <property type="match status" value="1"/>
</dbReference>
<feature type="site" description="Stabilizes the basic form of H active site to accept a proton" evidence="7">
    <location>
        <position position="93"/>
    </location>
</feature>
<feature type="binding site" evidence="7">
    <location>
        <position position="66"/>
    </location>
    <ligand>
        <name>tRNA</name>
        <dbReference type="ChEBI" id="CHEBI:17843"/>
    </ligand>
</feature>
<comment type="caution">
    <text evidence="10">The sequence shown here is derived from an EMBL/GenBank/DDBJ whole genome shotgun (WGS) entry which is preliminary data.</text>
</comment>
<dbReference type="HAMAP" id="MF_00083">
    <property type="entry name" value="Pept_tRNA_hydro_bact"/>
    <property type="match status" value="1"/>
</dbReference>
<dbReference type="SUPFAM" id="SSF53178">
    <property type="entry name" value="Peptidyl-tRNA hydrolase-like"/>
    <property type="match status" value="1"/>
</dbReference>
<comment type="function">
    <text evidence="7">Hydrolyzes ribosome-free peptidyl-tRNAs (with 1 or more amino acids incorporated), which drop off the ribosome during protein synthesis, or as a result of ribosome stalling.</text>
</comment>
<dbReference type="GO" id="GO:0005737">
    <property type="term" value="C:cytoplasm"/>
    <property type="evidence" value="ECO:0007669"/>
    <property type="project" value="UniProtKB-SubCell"/>
</dbReference>
<dbReference type="CDD" id="cd00462">
    <property type="entry name" value="PTH"/>
    <property type="match status" value="1"/>
</dbReference>
<evidence type="ECO:0000256" key="6">
    <source>
        <dbReference type="ARBA" id="ARBA00050038"/>
    </source>
</evidence>
<feature type="binding site" evidence="7">
    <location>
        <position position="14"/>
    </location>
    <ligand>
        <name>tRNA</name>
        <dbReference type="ChEBI" id="CHEBI:17843"/>
    </ligand>
</feature>
<sequence>MILIVGLGNPGKKYIKTRHNIGFRAVDEIATNFQFSIFNFQSIFNAQISKGKINGQNVILAKPQTFMNNSGIAVKRLVKNLKLKIKKLIVIHDDIDLPLGKIRIVKNRGAAGHKGVESIIKELRTKNFVRFRIGIKPNSKLSPSQFFKENLGGQKTQNLEKLVLGKFNKEEKKIIKEAAKKTIEAMELAINKGIEFAMTMFNQ</sequence>
<dbReference type="PANTHER" id="PTHR17224:SF1">
    <property type="entry name" value="PEPTIDYL-TRNA HYDROLASE"/>
    <property type="match status" value="1"/>
</dbReference>
<name>A0A2H0N0D7_9BACT</name>
<dbReference type="AlphaFoldDB" id="A0A2H0N0D7"/>
<dbReference type="GO" id="GO:0006515">
    <property type="term" value="P:protein quality control for misfolded or incompletely synthesized proteins"/>
    <property type="evidence" value="ECO:0007669"/>
    <property type="project" value="UniProtKB-UniRule"/>
</dbReference>
<feature type="binding site" evidence="7">
    <location>
        <position position="68"/>
    </location>
    <ligand>
        <name>tRNA</name>
        <dbReference type="ChEBI" id="CHEBI:17843"/>
    </ligand>
</feature>
<evidence type="ECO:0000256" key="7">
    <source>
        <dbReference type="HAMAP-Rule" id="MF_00083"/>
    </source>
</evidence>
<dbReference type="EMBL" id="PCWK01000041">
    <property type="protein sequence ID" value="PIR02369.1"/>
    <property type="molecule type" value="Genomic_DNA"/>
</dbReference>
<feature type="site" description="Discriminates between blocked and unblocked aminoacyl-tRNA" evidence="7">
    <location>
        <position position="9"/>
    </location>
</feature>
<comment type="subcellular location">
    <subcellularLocation>
        <location evidence="7">Cytoplasm</location>
    </subcellularLocation>
</comment>